<dbReference type="InterPro" id="IPR040256">
    <property type="entry name" value="At4g02000-like"/>
</dbReference>
<dbReference type="GO" id="GO:0003676">
    <property type="term" value="F:nucleic acid binding"/>
    <property type="evidence" value="ECO:0007669"/>
    <property type="project" value="InterPro"/>
</dbReference>
<accession>A0AAV2FGY6</accession>
<gene>
    <name evidence="4" type="ORF">LTRI10_LOCUS37849</name>
</gene>
<dbReference type="Pfam" id="PF14111">
    <property type="entry name" value="DUF4283"/>
    <property type="match status" value="1"/>
</dbReference>
<dbReference type="GO" id="GO:0008270">
    <property type="term" value="F:zinc ion binding"/>
    <property type="evidence" value="ECO:0007669"/>
    <property type="project" value="UniProtKB-KW"/>
</dbReference>
<dbReference type="InterPro" id="IPR025558">
    <property type="entry name" value="DUF4283"/>
</dbReference>
<keyword evidence="1" id="KW-0479">Metal-binding</keyword>
<feature type="domain" description="CCHC-type" evidence="3">
    <location>
        <begin position="322"/>
        <end position="336"/>
    </location>
</feature>
<feature type="region of interest" description="Disordered" evidence="2">
    <location>
        <begin position="377"/>
        <end position="592"/>
    </location>
</feature>
<evidence type="ECO:0000259" key="3">
    <source>
        <dbReference type="PROSITE" id="PS50158"/>
    </source>
</evidence>
<evidence type="ECO:0000256" key="1">
    <source>
        <dbReference type="PROSITE-ProRule" id="PRU00047"/>
    </source>
</evidence>
<feature type="compositionally biased region" description="Pro residues" evidence="2">
    <location>
        <begin position="1"/>
        <end position="10"/>
    </location>
</feature>
<dbReference type="PANTHER" id="PTHR31286">
    <property type="entry name" value="GLYCINE-RICH CELL WALL STRUCTURAL PROTEIN 1.8-LIKE"/>
    <property type="match status" value="1"/>
</dbReference>
<keyword evidence="1" id="KW-0863">Zinc-finger</keyword>
<dbReference type="EMBL" id="OZ034819">
    <property type="protein sequence ID" value="CAL1397559.1"/>
    <property type="molecule type" value="Genomic_DNA"/>
</dbReference>
<name>A0AAV2FGY6_9ROSI</name>
<feature type="region of interest" description="Disordered" evidence="2">
    <location>
        <begin position="339"/>
        <end position="360"/>
    </location>
</feature>
<keyword evidence="5" id="KW-1185">Reference proteome</keyword>
<organism evidence="4 5">
    <name type="scientific">Linum trigynum</name>
    <dbReference type="NCBI Taxonomy" id="586398"/>
    <lineage>
        <taxon>Eukaryota</taxon>
        <taxon>Viridiplantae</taxon>
        <taxon>Streptophyta</taxon>
        <taxon>Embryophyta</taxon>
        <taxon>Tracheophyta</taxon>
        <taxon>Spermatophyta</taxon>
        <taxon>Magnoliopsida</taxon>
        <taxon>eudicotyledons</taxon>
        <taxon>Gunneridae</taxon>
        <taxon>Pentapetalae</taxon>
        <taxon>rosids</taxon>
        <taxon>fabids</taxon>
        <taxon>Malpighiales</taxon>
        <taxon>Linaceae</taxon>
        <taxon>Linum</taxon>
    </lineage>
</organism>
<evidence type="ECO:0000256" key="2">
    <source>
        <dbReference type="SAM" id="MobiDB-lite"/>
    </source>
</evidence>
<feature type="compositionally biased region" description="Basic and acidic residues" evidence="2">
    <location>
        <begin position="463"/>
        <end position="484"/>
    </location>
</feature>
<dbReference type="AlphaFoldDB" id="A0AAV2FGY6"/>
<reference evidence="4 5" key="1">
    <citation type="submission" date="2024-04" db="EMBL/GenBank/DDBJ databases">
        <authorList>
            <person name="Fracassetti M."/>
        </authorList>
    </citation>
    <scope>NUCLEOTIDE SEQUENCE [LARGE SCALE GENOMIC DNA]</scope>
</reference>
<proteinExistence type="predicted"/>
<sequence>MTVGPAPPVAEPDHCLKPPDETPPDGTPPFTPPQPTKKAKASMSEGFSGGEEMVISVTTAHYQNVDEVAMENQGVGGNLDHPMEPVQETEIPRISYKDSFLGNSPPIDIPEGDELMSDESEDESTEDDPDCPTIRIKKSTDARIKKSTDARIRNRWRRAITFCVLGKSLAFAFVHRRIQKMWARTGGVRIGDIGKGFFQASFDSQLDHDRALYGGPWTIDDHYIAAEPWRLDFDPDFDTITRASVWVRLPRLPLAYFDEEILQDIGDRIGRVEKIDYNTANGSRGNYARICVEIDLRKRLVSKYRIKRRVRRVEYEGLHTVCFGCGCYGHLEDSCPLAHSPEANPEERTKTTQEAGQEQKIRPEILEDFGPWMLATRVKRKPRQQSNQKNNNQEKKREEPGVQGSRFSVLDGEMEIDAEENIGTTINEEEGPQTNLETSNSASQPEGKSNEKIKEGVNGASNGKERKAKKDVQTREGNKEKMEKAGSSNPPLSGRPASTPKQVRSSGDRPAKGTPKSALSTKQANVVKQPPHQKLAKPKSGVVTNNSGSPGCGNERGQASGARAGHQPKMKVEDPCIGSKEKAKKKLGSPDGELGCPKKINFDQIQVEAPLLPECAFPSVIKANAKDQGREEVAMAIDNC</sequence>
<feature type="region of interest" description="Disordered" evidence="2">
    <location>
        <begin position="96"/>
        <end position="134"/>
    </location>
</feature>
<feature type="region of interest" description="Disordered" evidence="2">
    <location>
        <begin position="1"/>
        <end position="52"/>
    </location>
</feature>
<feature type="compositionally biased region" description="Acidic residues" evidence="2">
    <location>
        <begin position="110"/>
        <end position="130"/>
    </location>
</feature>
<feature type="compositionally biased region" description="Basic and acidic residues" evidence="2">
    <location>
        <begin position="11"/>
        <end position="20"/>
    </location>
</feature>
<feature type="compositionally biased region" description="Polar residues" evidence="2">
    <location>
        <begin position="517"/>
        <end position="526"/>
    </location>
</feature>
<evidence type="ECO:0000313" key="4">
    <source>
        <dbReference type="EMBL" id="CAL1397559.1"/>
    </source>
</evidence>
<dbReference type="Proteomes" id="UP001497516">
    <property type="component" value="Chromosome 6"/>
</dbReference>
<feature type="compositionally biased region" description="Polar residues" evidence="2">
    <location>
        <begin position="432"/>
        <end position="447"/>
    </location>
</feature>
<keyword evidence="1" id="KW-0862">Zinc</keyword>
<dbReference type="PANTHER" id="PTHR31286:SF99">
    <property type="entry name" value="DUF4283 DOMAIN-CONTAINING PROTEIN"/>
    <property type="match status" value="1"/>
</dbReference>
<protein>
    <recommendedName>
        <fullName evidence="3">CCHC-type domain-containing protein</fullName>
    </recommendedName>
</protein>
<dbReference type="InterPro" id="IPR001878">
    <property type="entry name" value="Znf_CCHC"/>
</dbReference>
<feature type="compositionally biased region" description="Basic and acidic residues" evidence="2">
    <location>
        <begin position="345"/>
        <end position="360"/>
    </location>
</feature>
<feature type="compositionally biased region" description="Pro residues" evidence="2">
    <location>
        <begin position="25"/>
        <end position="35"/>
    </location>
</feature>
<dbReference type="PROSITE" id="PS50158">
    <property type="entry name" value="ZF_CCHC"/>
    <property type="match status" value="1"/>
</dbReference>
<evidence type="ECO:0000313" key="5">
    <source>
        <dbReference type="Proteomes" id="UP001497516"/>
    </source>
</evidence>